<evidence type="ECO:0000313" key="1">
    <source>
        <dbReference type="EMBL" id="MDS1821152.1"/>
    </source>
</evidence>
<reference evidence="1" key="1">
    <citation type="submission" date="2023-06" db="EMBL/GenBank/DDBJ databases">
        <title>Genomic Diversity of Vibrio spp. and Metagenomic Analysis of Pathogens in Florida Gulf Coastal Waters Following Hurricane Ian.</title>
        <authorList>
            <person name="Brumfield K.D."/>
        </authorList>
    </citation>
    <scope>NUCLEOTIDE SEQUENCE</scope>
    <source>
        <strain evidence="1">WBS2B-138</strain>
    </source>
</reference>
<dbReference type="Proteomes" id="UP001253193">
    <property type="component" value="Unassembled WGS sequence"/>
</dbReference>
<gene>
    <name evidence="1" type="ORF">QX249_10810</name>
</gene>
<proteinExistence type="predicted"/>
<organism evidence="1 2">
    <name type="scientific">Vibrio parahaemolyticus</name>
    <dbReference type="NCBI Taxonomy" id="670"/>
    <lineage>
        <taxon>Bacteria</taxon>
        <taxon>Pseudomonadati</taxon>
        <taxon>Pseudomonadota</taxon>
        <taxon>Gammaproteobacteria</taxon>
        <taxon>Vibrionales</taxon>
        <taxon>Vibrionaceae</taxon>
        <taxon>Vibrio</taxon>
    </lineage>
</organism>
<comment type="caution">
    <text evidence="1">The sequence shown here is derived from an EMBL/GenBank/DDBJ whole genome shotgun (WGS) entry which is preliminary data.</text>
</comment>
<dbReference type="AlphaFoldDB" id="A0AAW8PYX6"/>
<protein>
    <submittedName>
        <fullName evidence="1">Uncharacterized protein</fullName>
    </submittedName>
</protein>
<sequence>MLNFNLSMAISMAHTFGYSERWLLNLPDNRFNSLLKSVRSKMYSAKAKSERKPECPKLKLDAYALDLRFSEIKKAETKRKKGN</sequence>
<evidence type="ECO:0000313" key="2">
    <source>
        <dbReference type="Proteomes" id="UP001253193"/>
    </source>
</evidence>
<accession>A0AAW8PYX6</accession>
<name>A0AAW8PYX6_VIBPH</name>
<dbReference type="RefSeq" id="WP_311020008.1">
    <property type="nucleotide sequence ID" value="NZ_JAUHGG010000003.1"/>
</dbReference>
<dbReference type="EMBL" id="JAUHGG010000003">
    <property type="protein sequence ID" value="MDS1821152.1"/>
    <property type="molecule type" value="Genomic_DNA"/>
</dbReference>